<keyword evidence="3 5" id="KW-0238">DNA-binding</keyword>
<dbReference type="InterPro" id="IPR013572">
    <property type="entry name" value="Tscrpt_reg_MAATS_C"/>
</dbReference>
<evidence type="ECO:0000313" key="8">
    <source>
        <dbReference type="Proteomes" id="UP001595799"/>
    </source>
</evidence>
<dbReference type="PROSITE" id="PS01081">
    <property type="entry name" value="HTH_TETR_1"/>
    <property type="match status" value="1"/>
</dbReference>
<name>A0ABV8UMF2_9PROT</name>
<evidence type="ECO:0000256" key="3">
    <source>
        <dbReference type="ARBA" id="ARBA00023125"/>
    </source>
</evidence>
<keyword evidence="4" id="KW-0804">Transcription</keyword>
<dbReference type="RefSeq" id="WP_382422798.1">
    <property type="nucleotide sequence ID" value="NZ_JBHSCW010000007.1"/>
</dbReference>
<organism evidence="7 8">
    <name type="scientific">Fodinicurvata halophila</name>
    <dbReference type="NCBI Taxonomy" id="1419723"/>
    <lineage>
        <taxon>Bacteria</taxon>
        <taxon>Pseudomonadati</taxon>
        <taxon>Pseudomonadota</taxon>
        <taxon>Alphaproteobacteria</taxon>
        <taxon>Rhodospirillales</taxon>
        <taxon>Rhodovibrionaceae</taxon>
        <taxon>Fodinicurvata</taxon>
    </lineage>
</organism>
<evidence type="ECO:0000256" key="2">
    <source>
        <dbReference type="ARBA" id="ARBA00023015"/>
    </source>
</evidence>
<dbReference type="InterPro" id="IPR009057">
    <property type="entry name" value="Homeodomain-like_sf"/>
</dbReference>
<dbReference type="Proteomes" id="UP001595799">
    <property type="component" value="Unassembled WGS sequence"/>
</dbReference>
<evidence type="ECO:0000256" key="5">
    <source>
        <dbReference type="PROSITE-ProRule" id="PRU00335"/>
    </source>
</evidence>
<evidence type="ECO:0000259" key="6">
    <source>
        <dbReference type="PROSITE" id="PS50977"/>
    </source>
</evidence>
<comment type="caution">
    <text evidence="7">The sequence shown here is derived from an EMBL/GenBank/DDBJ whole genome shotgun (WGS) entry which is preliminary data.</text>
</comment>
<gene>
    <name evidence="7" type="ORF">ACFOW6_12925</name>
</gene>
<accession>A0ABV8UMF2</accession>
<dbReference type="Pfam" id="PF08361">
    <property type="entry name" value="TetR_C_2"/>
    <property type="match status" value="1"/>
</dbReference>
<dbReference type="SUPFAM" id="SSF48498">
    <property type="entry name" value="Tetracyclin repressor-like, C-terminal domain"/>
    <property type="match status" value="1"/>
</dbReference>
<dbReference type="InterPro" id="IPR036271">
    <property type="entry name" value="Tet_transcr_reg_TetR-rel_C_sf"/>
</dbReference>
<dbReference type="PRINTS" id="PR00455">
    <property type="entry name" value="HTHTETR"/>
</dbReference>
<dbReference type="PANTHER" id="PTHR30055:SF240">
    <property type="entry name" value="HTH-TYPE TRANSCRIPTIONAL REGULATOR ACRR"/>
    <property type="match status" value="1"/>
</dbReference>
<dbReference type="PANTHER" id="PTHR30055">
    <property type="entry name" value="HTH-TYPE TRANSCRIPTIONAL REGULATOR RUTR"/>
    <property type="match status" value="1"/>
</dbReference>
<proteinExistence type="predicted"/>
<dbReference type="EMBL" id="JBHSCW010000007">
    <property type="protein sequence ID" value="MFC4352446.1"/>
    <property type="molecule type" value="Genomic_DNA"/>
</dbReference>
<dbReference type="InterPro" id="IPR023772">
    <property type="entry name" value="DNA-bd_HTH_TetR-type_CS"/>
</dbReference>
<keyword evidence="8" id="KW-1185">Reference proteome</keyword>
<dbReference type="InterPro" id="IPR001647">
    <property type="entry name" value="HTH_TetR"/>
</dbReference>
<evidence type="ECO:0000256" key="1">
    <source>
        <dbReference type="ARBA" id="ARBA00022491"/>
    </source>
</evidence>
<sequence length="206" mass="23792">MARRTKEEAEETRQRILSAAETVFYERGVAHTTLEMIANEAGVTRGAIYWHFKNKLHLFTEMHERVNLPMREMFFQVIRDDDAADSLSALENFCIDTLVNVHNDERLRKVYTVILLKCEKSSSMEALSERTLQTRKELTSALAAYFSRLKERGMIRSPVSGEALALALHSYMIGIFTDYLSAPESYTMPEDAQALMRVFFEPLRRQ</sequence>
<feature type="DNA-binding region" description="H-T-H motif" evidence="5">
    <location>
        <begin position="33"/>
        <end position="52"/>
    </location>
</feature>
<dbReference type="Pfam" id="PF00440">
    <property type="entry name" value="TetR_N"/>
    <property type="match status" value="1"/>
</dbReference>
<dbReference type="PROSITE" id="PS50977">
    <property type="entry name" value="HTH_TETR_2"/>
    <property type="match status" value="1"/>
</dbReference>
<dbReference type="SUPFAM" id="SSF46689">
    <property type="entry name" value="Homeodomain-like"/>
    <property type="match status" value="1"/>
</dbReference>
<evidence type="ECO:0000256" key="4">
    <source>
        <dbReference type="ARBA" id="ARBA00023163"/>
    </source>
</evidence>
<dbReference type="InterPro" id="IPR050109">
    <property type="entry name" value="HTH-type_TetR-like_transc_reg"/>
</dbReference>
<keyword evidence="1" id="KW-0678">Repressor</keyword>
<keyword evidence="2" id="KW-0805">Transcription regulation</keyword>
<feature type="domain" description="HTH tetR-type" evidence="6">
    <location>
        <begin position="10"/>
        <end position="70"/>
    </location>
</feature>
<dbReference type="Gene3D" id="1.10.357.10">
    <property type="entry name" value="Tetracycline Repressor, domain 2"/>
    <property type="match status" value="1"/>
</dbReference>
<evidence type="ECO:0000313" key="7">
    <source>
        <dbReference type="EMBL" id="MFC4352446.1"/>
    </source>
</evidence>
<reference evidence="8" key="1">
    <citation type="journal article" date="2019" name="Int. J. Syst. Evol. Microbiol.">
        <title>The Global Catalogue of Microorganisms (GCM) 10K type strain sequencing project: providing services to taxonomists for standard genome sequencing and annotation.</title>
        <authorList>
            <consortium name="The Broad Institute Genomics Platform"/>
            <consortium name="The Broad Institute Genome Sequencing Center for Infectious Disease"/>
            <person name="Wu L."/>
            <person name="Ma J."/>
        </authorList>
    </citation>
    <scope>NUCLEOTIDE SEQUENCE [LARGE SCALE GENOMIC DNA]</scope>
    <source>
        <strain evidence="8">CECT 8472</strain>
    </source>
</reference>
<protein>
    <submittedName>
        <fullName evidence="7">TetR family transcriptional regulator</fullName>
    </submittedName>
</protein>